<dbReference type="AlphaFoldDB" id="A0A0F8XXL5"/>
<reference evidence="1" key="1">
    <citation type="journal article" date="2015" name="Nature">
        <title>Complex archaea that bridge the gap between prokaryotes and eukaryotes.</title>
        <authorList>
            <person name="Spang A."/>
            <person name="Saw J.H."/>
            <person name="Jorgensen S.L."/>
            <person name="Zaremba-Niedzwiedzka K."/>
            <person name="Martijn J."/>
            <person name="Lind A.E."/>
            <person name="van Eijk R."/>
            <person name="Schleper C."/>
            <person name="Guy L."/>
            <person name="Ettema T.J."/>
        </authorList>
    </citation>
    <scope>NUCLEOTIDE SEQUENCE</scope>
</reference>
<sequence>MERSEEEKVGQLGIIVKLGGAEYKVAPLVIRDARNWRLKVANVLCDLSVQPPETRRWFRFIGWLVGLKGKKQNTRGFTNATTDDPEAFDKALKYLLVTMQDTVIDLFFEYAKDLNRKEIEAIATEEQIGEAFSRIVEVGFPLAQSHSMLKQRLLQ</sequence>
<protein>
    <submittedName>
        <fullName evidence="1">Uncharacterized protein</fullName>
    </submittedName>
</protein>
<gene>
    <name evidence="1" type="ORF">LCGC14_2890700</name>
</gene>
<dbReference type="EMBL" id="LAZR01056643">
    <property type="protein sequence ID" value="KKK73748.1"/>
    <property type="molecule type" value="Genomic_DNA"/>
</dbReference>
<organism evidence="1">
    <name type="scientific">marine sediment metagenome</name>
    <dbReference type="NCBI Taxonomy" id="412755"/>
    <lineage>
        <taxon>unclassified sequences</taxon>
        <taxon>metagenomes</taxon>
        <taxon>ecological metagenomes</taxon>
    </lineage>
</organism>
<evidence type="ECO:0000313" key="1">
    <source>
        <dbReference type="EMBL" id="KKK73748.1"/>
    </source>
</evidence>
<proteinExistence type="predicted"/>
<name>A0A0F8XXL5_9ZZZZ</name>
<accession>A0A0F8XXL5</accession>
<comment type="caution">
    <text evidence="1">The sequence shown here is derived from an EMBL/GenBank/DDBJ whole genome shotgun (WGS) entry which is preliminary data.</text>
</comment>